<proteinExistence type="predicted"/>
<comment type="caution">
    <text evidence="1">The sequence shown here is derived from an EMBL/GenBank/DDBJ whole genome shotgun (WGS) entry which is preliminary data.</text>
</comment>
<keyword evidence="2" id="KW-1185">Reference proteome</keyword>
<evidence type="ECO:0000313" key="1">
    <source>
        <dbReference type="EMBL" id="KAJ7989083.1"/>
    </source>
</evidence>
<name>A0ACC2FCL3_DALPE</name>
<organism evidence="1 2">
    <name type="scientific">Dallia pectoralis</name>
    <name type="common">Alaska blackfish</name>
    <dbReference type="NCBI Taxonomy" id="75939"/>
    <lineage>
        <taxon>Eukaryota</taxon>
        <taxon>Metazoa</taxon>
        <taxon>Chordata</taxon>
        <taxon>Craniata</taxon>
        <taxon>Vertebrata</taxon>
        <taxon>Euteleostomi</taxon>
        <taxon>Actinopterygii</taxon>
        <taxon>Neopterygii</taxon>
        <taxon>Teleostei</taxon>
        <taxon>Protacanthopterygii</taxon>
        <taxon>Esociformes</taxon>
        <taxon>Umbridae</taxon>
        <taxon>Dallia</taxon>
    </lineage>
</organism>
<accession>A0ACC2FCL3</accession>
<gene>
    <name evidence="1" type="ORF">DPEC_G00315860</name>
</gene>
<reference evidence="1" key="1">
    <citation type="submission" date="2021-05" db="EMBL/GenBank/DDBJ databases">
        <authorList>
            <person name="Pan Q."/>
            <person name="Jouanno E."/>
            <person name="Zahm M."/>
            <person name="Klopp C."/>
            <person name="Cabau C."/>
            <person name="Louis A."/>
            <person name="Berthelot C."/>
            <person name="Parey E."/>
            <person name="Roest Crollius H."/>
            <person name="Montfort J."/>
            <person name="Robinson-Rechavi M."/>
            <person name="Bouchez O."/>
            <person name="Lampietro C."/>
            <person name="Lopez Roques C."/>
            <person name="Donnadieu C."/>
            <person name="Postlethwait J."/>
            <person name="Bobe J."/>
            <person name="Dillon D."/>
            <person name="Chandos A."/>
            <person name="von Hippel F."/>
            <person name="Guiguen Y."/>
        </authorList>
    </citation>
    <scope>NUCLEOTIDE SEQUENCE</scope>
    <source>
        <strain evidence="1">YG-Jan2019</strain>
    </source>
</reference>
<protein>
    <submittedName>
        <fullName evidence="1">Uncharacterized protein</fullName>
    </submittedName>
</protein>
<dbReference type="Proteomes" id="UP001157502">
    <property type="component" value="Chromosome 30"/>
</dbReference>
<dbReference type="EMBL" id="CM055757">
    <property type="protein sequence ID" value="KAJ7989083.1"/>
    <property type="molecule type" value="Genomic_DNA"/>
</dbReference>
<sequence>MENCAVAMESWAEVMESWAEVMESWAEAIESWAEAMERSMRAHTSSTGTGLLMALFYTGLLVTNREREKVTAGRRQPFFYEVDFFPRRCHVVSRDSSTGRRPYFGDCVGLGTERSTLLCFNRLIHVGTTEVKIHVKKSNGAKFRFLKAHLGERVEGVQYFALAAFLNANGVGAMASPKAVRIAVTLFKTCRRQCWLQYLRCEMPSWPWLHVLPKDLPGQTSKYFLSTIFDSIITQVVHIS</sequence>
<evidence type="ECO:0000313" key="2">
    <source>
        <dbReference type="Proteomes" id="UP001157502"/>
    </source>
</evidence>